<dbReference type="InterPro" id="IPR042197">
    <property type="entry name" value="Apaf_helical"/>
</dbReference>
<evidence type="ECO:0000256" key="5">
    <source>
        <dbReference type="ARBA" id="ARBA00022840"/>
    </source>
</evidence>
<feature type="domain" description="Disease resistance protein At4g27190-like leucine-rich repeats" evidence="9">
    <location>
        <begin position="1139"/>
        <end position="1310"/>
    </location>
</feature>
<keyword evidence="3" id="KW-0677">Repeat</keyword>
<dbReference type="InterPro" id="IPR032675">
    <property type="entry name" value="LRR_dom_sf"/>
</dbReference>
<name>A0A5B7A010_DAVIN</name>
<dbReference type="Gene3D" id="1.10.8.430">
    <property type="entry name" value="Helical domain of apoptotic protease-activating factors"/>
    <property type="match status" value="1"/>
</dbReference>
<dbReference type="GO" id="GO:0006952">
    <property type="term" value="P:defense response"/>
    <property type="evidence" value="ECO:0007669"/>
    <property type="project" value="UniProtKB-KW"/>
</dbReference>
<organism evidence="10">
    <name type="scientific">Davidia involucrata</name>
    <name type="common">Dove tree</name>
    <dbReference type="NCBI Taxonomy" id="16924"/>
    <lineage>
        <taxon>Eukaryota</taxon>
        <taxon>Viridiplantae</taxon>
        <taxon>Streptophyta</taxon>
        <taxon>Embryophyta</taxon>
        <taxon>Tracheophyta</taxon>
        <taxon>Spermatophyta</taxon>
        <taxon>Magnoliopsida</taxon>
        <taxon>eudicotyledons</taxon>
        <taxon>Gunneridae</taxon>
        <taxon>Pentapetalae</taxon>
        <taxon>asterids</taxon>
        <taxon>Cornales</taxon>
        <taxon>Nyssaceae</taxon>
        <taxon>Davidia</taxon>
    </lineage>
</organism>
<feature type="domain" description="Disease resistance protein At4g27190-like leucine-rich repeats" evidence="9">
    <location>
        <begin position="796"/>
        <end position="877"/>
    </location>
</feature>
<dbReference type="PRINTS" id="PR00364">
    <property type="entry name" value="DISEASERSIST"/>
</dbReference>
<dbReference type="Pfam" id="PF00931">
    <property type="entry name" value="NB-ARC"/>
    <property type="match status" value="1"/>
</dbReference>
<dbReference type="Pfam" id="PF23247">
    <property type="entry name" value="LRR_RPS2"/>
    <property type="match status" value="4"/>
</dbReference>
<dbReference type="InterPro" id="IPR002182">
    <property type="entry name" value="NB-ARC"/>
</dbReference>
<dbReference type="Gene3D" id="3.80.10.10">
    <property type="entry name" value="Ribonuclease Inhibitor"/>
    <property type="match status" value="5"/>
</dbReference>
<evidence type="ECO:0000256" key="1">
    <source>
        <dbReference type="ARBA" id="ARBA00008894"/>
    </source>
</evidence>
<accession>A0A5B7A010</accession>
<dbReference type="Gene3D" id="1.10.10.10">
    <property type="entry name" value="Winged helix-like DNA-binding domain superfamily/Winged helix DNA-binding domain"/>
    <property type="match status" value="1"/>
</dbReference>
<dbReference type="PANTHER" id="PTHR33463:SF135">
    <property type="entry name" value="RESISTANCE PROTEIN RPS2, PUTATIVE-RELATED"/>
    <property type="match status" value="1"/>
</dbReference>
<evidence type="ECO:0000256" key="3">
    <source>
        <dbReference type="ARBA" id="ARBA00022737"/>
    </source>
</evidence>
<evidence type="ECO:0000259" key="9">
    <source>
        <dbReference type="Pfam" id="PF23247"/>
    </source>
</evidence>
<evidence type="ECO:0000256" key="7">
    <source>
        <dbReference type="SAM" id="MobiDB-lite"/>
    </source>
</evidence>
<dbReference type="PANTHER" id="PTHR33463">
    <property type="entry name" value="NB-ARC DOMAIN-CONTAINING PROTEIN-RELATED"/>
    <property type="match status" value="1"/>
</dbReference>
<protein>
    <submittedName>
        <fullName evidence="10">Uncharacterized protein</fullName>
    </submittedName>
</protein>
<dbReference type="Gene3D" id="3.40.50.300">
    <property type="entry name" value="P-loop containing nucleotide triphosphate hydrolases"/>
    <property type="match status" value="1"/>
</dbReference>
<sequence>MAAVIAGVGILGKIVVEITKPVVKPVGRQIGYLVHSKENIEKLEDEFEKLGDDSTRVQGRVDRGRQNGEIIENDIWKWLMRVHGVKAEVGEFLEDETVNVDKRCFKGCCPDVRSRYRLGKEAKKKMMLLVRLKQEGEFDTVGHCAPPPEIGFTSGTDYDHFESRASVFKEIMEAMVDDAINTIGISGMGGVGKTTMVEEIGKQVQKDLLFDEVVIAVVSQNVDVTRIQGELADRLNLNLDAQTEVGRANQLCNRLKNGKRILVIIDDIWKEINLKEIGIPFTDGVKGCKIVLTSRNRSVFLEMNVQKHFLVRVLSEQESWTLFKKKVGNFIESPEIRSVAEKVCRECNGLPVAILAVGAALMKYKNRYAWEDALEQLSKSRLKKIEGLEERLSSSLELSYDYLEPADAKPCFLLCCIFPEDAEISVDDLLIYGVGMGLFRDAVTLKNARDRVRVLVDKLKTSCLLLQCRDENRVKMHDVIRDVAISIASKEKRAVLVKNGVQEWPDKHEYESCTAISLLSMNIQELPDDLECPQLRILTLQCDNHSLKVPDNLFKGMEKLEVLKLTDLSVPSSVSNLVNLQVLCLTRCKLADISLLKELKKLEILSFDGSGIKELAPDIRQLTRLRQLDLRNCNELTVIPPNVISSLTRLEELYIPHRFDKWEVEATNKERSNMSLVELDALNRLTALELHIPNVTVLPKKLLFEKLIRFKISIGCRRFGYGDSLLARAMKFTGIPLKDELTVLLHRAEVLYLNELQGLENVLRDRDGDKFLDLKYLEVEKCESIRQLLGKLTPLGSMCKLTVLKVGNCRMKYLFCLSIVRGLVQLQHLEIKECEIVEEIVGDEEEVTDMVVFPKLKIMALEYLPNLRSFYPKMKKKSRKEENLDIPAQPLFNEKIAFPALEKLIIERLEKMREIWDNQLSRLPPVLRVSEELEKSFSQLRVLEVKQCGKLVNVVPSNMLPRLQNLEELSVGECNNIATILSLTVEGLNVEDKGRSAATLTTAAAVLPRLRKLKLSYLPELMHTGLNNKEYSHGIKGFSALTSLHICECGSLRNVFSPRILVHLKDLRIEKCPKMEEIVAAAANDDIIVIFPQLKELELQELPNLKSFYSSRSEEKQRVGELNPRHHLFNHKIAFPALERLEINEVDQIREIWDNQLVFPVPQEAEEEEKSFCQLRELLVWSCLKLVNAIPSYMLPRLQNLEEVYVRHCKSMISIVEGLNIVENEGLAAAATTITTPLLFPPRLRILALGSLPKLVHTGLNNKEYSHHGIKGYSGLTHLSIWRCSSLRNVISPSIARSLVHLQSLTISYCPKMEEIIAVAAETEEEEEVNDDIIIFPQLTSLRLRDLPSLKTFRPSSRSKVEEEEEKMEEEEDTPRAQALFNHKVSFPALEKLTLGVNSREICFGHLPVESFCKLELNYCNKLSTVVSPNLLQRLQHLEELSVENCSKVRVVFDLEGLNVGKGQVELLSRLKLLELKFLPELNCLWNKEPLGIMSFRSLEMVRIEKCDLLRYLFSSSVAIILEGLQTLEIKSCKVMEEIVANKGGEVTGKIVLPKLKSLVLAHLPNLSSFCSANYAFNMPSLKKVRLYGCPKMQTFTFGQASMPKIKLYEIEHQWYWKKDQWLWIEDLNKYVQQHVLKGKGLTEYDNANDDEEEDQSGDEVP</sequence>
<dbReference type="FunFam" id="3.40.50.300:FF:001091">
    <property type="entry name" value="Probable disease resistance protein At1g61300"/>
    <property type="match status" value="1"/>
</dbReference>
<keyword evidence="4" id="KW-0611">Plant defense</keyword>
<dbReference type="GO" id="GO:0043531">
    <property type="term" value="F:ADP binding"/>
    <property type="evidence" value="ECO:0007669"/>
    <property type="project" value="InterPro"/>
</dbReference>
<dbReference type="SUPFAM" id="SSF52540">
    <property type="entry name" value="P-loop containing nucleoside triphosphate hydrolases"/>
    <property type="match status" value="1"/>
</dbReference>
<keyword evidence="5" id="KW-0547">Nucleotide-binding</keyword>
<evidence type="ECO:0000256" key="4">
    <source>
        <dbReference type="ARBA" id="ARBA00022821"/>
    </source>
</evidence>
<evidence type="ECO:0000259" key="8">
    <source>
        <dbReference type="Pfam" id="PF00931"/>
    </source>
</evidence>
<dbReference type="GO" id="GO:0005524">
    <property type="term" value="F:ATP binding"/>
    <property type="evidence" value="ECO:0007669"/>
    <property type="project" value="UniProtKB-KW"/>
</dbReference>
<dbReference type="InterPro" id="IPR050905">
    <property type="entry name" value="Plant_NBS-LRR"/>
</dbReference>
<dbReference type="InterPro" id="IPR027417">
    <property type="entry name" value="P-loop_NTPase"/>
</dbReference>
<reference evidence="10" key="1">
    <citation type="submission" date="2019-08" db="EMBL/GenBank/DDBJ databases">
        <title>Reference gene set and small RNA set construction with multiple tissues from Davidia involucrata Baill.</title>
        <authorList>
            <person name="Yang H."/>
            <person name="Zhou C."/>
            <person name="Li G."/>
            <person name="Wang J."/>
            <person name="Gao P."/>
            <person name="Wang M."/>
            <person name="Wang R."/>
            <person name="Zhao Y."/>
        </authorList>
    </citation>
    <scope>NUCLEOTIDE SEQUENCE</scope>
    <source>
        <tissue evidence="10">Mixed with DoveR01_LX</tissue>
    </source>
</reference>
<dbReference type="EMBL" id="GHES01019571">
    <property type="protein sequence ID" value="MPA50130.1"/>
    <property type="molecule type" value="Transcribed_RNA"/>
</dbReference>
<evidence type="ECO:0000256" key="2">
    <source>
        <dbReference type="ARBA" id="ARBA00022614"/>
    </source>
</evidence>
<dbReference type="SUPFAM" id="SSF52047">
    <property type="entry name" value="RNI-like"/>
    <property type="match status" value="1"/>
</dbReference>
<feature type="coiled-coil region" evidence="6">
    <location>
        <begin position="33"/>
        <end position="60"/>
    </location>
</feature>
<feature type="domain" description="Disease resistance protein At4g27190-like leucine-rich repeats" evidence="9">
    <location>
        <begin position="1397"/>
        <end position="1534"/>
    </location>
</feature>
<evidence type="ECO:0000313" key="10">
    <source>
        <dbReference type="EMBL" id="MPA50130.1"/>
    </source>
</evidence>
<dbReference type="InterPro" id="IPR036388">
    <property type="entry name" value="WH-like_DNA-bd_sf"/>
</dbReference>
<proteinExistence type="inferred from homology"/>
<feature type="domain" description="Disease resistance protein At4g27190-like leucine-rich repeats" evidence="9">
    <location>
        <begin position="934"/>
        <end position="1072"/>
    </location>
</feature>
<dbReference type="SUPFAM" id="SSF52058">
    <property type="entry name" value="L domain-like"/>
    <property type="match status" value="2"/>
</dbReference>
<feature type="region of interest" description="Disordered" evidence="7">
    <location>
        <begin position="1643"/>
        <end position="1662"/>
    </location>
</feature>
<evidence type="ECO:0000256" key="6">
    <source>
        <dbReference type="SAM" id="Coils"/>
    </source>
</evidence>
<keyword evidence="6" id="KW-0175">Coiled coil</keyword>
<dbReference type="InterPro" id="IPR057135">
    <property type="entry name" value="At4g27190-like_LRR"/>
</dbReference>
<comment type="similarity">
    <text evidence="1">Belongs to the disease resistance NB-LRR family.</text>
</comment>
<feature type="domain" description="NB-ARC" evidence="8">
    <location>
        <begin position="169"/>
        <end position="328"/>
    </location>
</feature>
<keyword evidence="2" id="KW-0433">Leucine-rich repeat</keyword>
<gene>
    <name evidence="10" type="ORF">Din_019571</name>
</gene>
<feature type="compositionally biased region" description="Acidic residues" evidence="7">
    <location>
        <begin position="1647"/>
        <end position="1662"/>
    </location>
</feature>
<keyword evidence="5" id="KW-0067">ATP-binding</keyword>